<accession>A0ABY6HT98</accession>
<feature type="domain" description="Radical SAM core" evidence="5">
    <location>
        <begin position="99"/>
        <end position="320"/>
    </location>
</feature>
<dbReference type="Proteomes" id="UP001208689">
    <property type="component" value="Chromosome"/>
</dbReference>
<keyword evidence="2" id="KW-0479">Metal-binding</keyword>
<dbReference type="InterPro" id="IPR058240">
    <property type="entry name" value="rSAM_sf"/>
</dbReference>
<keyword evidence="4" id="KW-0411">Iron-sulfur</keyword>
<dbReference type="SFLD" id="SFLDG01067">
    <property type="entry name" value="SPASM/twitch_domain_containing"/>
    <property type="match status" value="1"/>
</dbReference>
<evidence type="ECO:0000256" key="4">
    <source>
        <dbReference type="ARBA" id="ARBA00023014"/>
    </source>
</evidence>
<dbReference type="EMBL" id="CP104013">
    <property type="protein sequence ID" value="UYP46742.1"/>
    <property type="molecule type" value="Genomic_DNA"/>
</dbReference>
<evidence type="ECO:0000256" key="3">
    <source>
        <dbReference type="ARBA" id="ARBA00023004"/>
    </source>
</evidence>
<dbReference type="PANTHER" id="PTHR43306:SF1">
    <property type="entry name" value="7,8-DIHYDRO-6-HYDROXYMETHYLPTERIN DIMETHYLTRANSFERASE"/>
    <property type="match status" value="1"/>
</dbReference>
<organism evidence="6 7">
    <name type="scientific">Candidatus Lokiarchaeum ossiferum</name>
    <dbReference type="NCBI Taxonomy" id="2951803"/>
    <lineage>
        <taxon>Archaea</taxon>
        <taxon>Promethearchaeati</taxon>
        <taxon>Promethearchaeota</taxon>
        <taxon>Promethearchaeia</taxon>
        <taxon>Promethearchaeales</taxon>
        <taxon>Promethearchaeaceae</taxon>
        <taxon>Candidatus Lokiarchaeum</taxon>
    </lineage>
</organism>
<dbReference type="InterPro" id="IPR056488">
    <property type="entry name" value="Zn_ribbon_HMPTM"/>
</dbReference>
<evidence type="ECO:0000313" key="6">
    <source>
        <dbReference type="EMBL" id="UYP46742.1"/>
    </source>
</evidence>
<dbReference type="SFLD" id="SFLDG01100">
    <property type="entry name" value="methyltransferase_(Class_D)"/>
    <property type="match status" value="1"/>
</dbReference>
<dbReference type="Gene3D" id="3.20.20.70">
    <property type="entry name" value="Aldolase class I"/>
    <property type="match status" value="1"/>
</dbReference>
<dbReference type="GO" id="GO:0032259">
    <property type="term" value="P:methylation"/>
    <property type="evidence" value="ECO:0007669"/>
    <property type="project" value="UniProtKB-KW"/>
</dbReference>
<protein>
    <submittedName>
        <fullName evidence="6">7,8-dihydro-6-hydroxymethylpterin dimethyltransferase</fullName>
        <ecNumber evidence="6">2.1.1.-</ecNumber>
    </submittedName>
</protein>
<gene>
    <name evidence="6" type="ORF">NEF87_003027</name>
</gene>
<keyword evidence="6" id="KW-0489">Methyltransferase</keyword>
<dbReference type="InterPro" id="IPR013785">
    <property type="entry name" value="Aldolase_TIM"/>
</dbReference>
<evidence type="ECO:0000313" key="7">
    <source>
        <dbReference type="Proteomes" id="UP001208689"/>
    </source>
</evidence>
<dbReference type="Pfam" id="PF23545">
    <property type="entry name" value="Zn_ribbon_HMPTM"/>
    <property type="match status" value="1"/>
</dbReference>
<evidence type="ECO:0000259" key="5">
    <source>
        <dbReference type="PROSITE" id="PS51918"/>
    </source>
</evidence>
<dbReference type="Pfam" id="PF04055">
    <property type="entry name" value="Radical_SAM"/>
    <property type="match status" value="1"/>
</dbReference>
<dbReference type="SUPFAM" id="SSF102114">
    <property type="entry name" value="Radical SAM enzymes"/>
    <property type="match status" value="1"/>
</dbReference>
<sequence>MTQSDLIRTTTSICPECMQPITAKIVVDSSKGENGWVMMIKECAQHGEFQDIISKDPALYKWKNTYADDLDCKFSTKPINGNQFSVQKGCPYDCGLCTEHQSQANLMIIDVTNRCNLSCPICFANSNALGRIVEYSYEEVVRIMEHFIAQKPYPAAIAQFSGGEPTLHPRIIDILKKAKDLGFQHRMINTNAIKMARSVDFCRELKEAECGAIYFSFDAASANSPEVYKKIRGMDLTNIKRKAVENCREVGLDGIMLVVTVAKECNDGEIGAIMEFAKENNDVVAGVIFQPVSLCGRITLEDLMNLRYTSSDLAKELSKVTNGALDKFYPLAMSSKLTQLLIWFSDLPGWSISAHEDCGWATFLPIQKGEFVHISEYVEVEGLIEWANECWDMVSKRQIPQPSSGLRGLRPFADKLGLGRVFDALSEFTDTMTDIAYRNAMKAYFVAGTMKHLKNFEAKKLFEDPIYKYMLNFINDVRIEKSKQLLEHGLLMVGCMHFQDAYDLDVERVKRCVVHYGTLDPEDPQKVLQIPFCTFNTIHREGIEKAWAAKYSKPIDKSADEHAKEVQALEKSI</sequence>
<dbReference type="CDD" id="cd01335">
    <property type="entry name" value="Radical_SAM"/>
    <property type="match status" value="1"/>
</dbReference>
<proteinExistence type="predicted"/>
<keyword evidence="6" id="KW-0808">Transferase</keyword>
<dbReference type="GO" id="GO:0008168">
    <property type="term" value="F:methyltransferase activity"/>
    <property type="evidence" value="ECO:0007669"/>
    <property type="project" value="UniProtKB-KW"/>
</dbReference>
<evidence type="ECO:0000256" key="1">
    <source>
        <dbReference type="ARBA" id="ARBA00022691"/>
    </source>
</evidence>
<keyword evidence="7" id="KW-1185">Reference proteome</keyword>
<reference evidence="6" key="1">
    <citation type="submission" date="2022-09" db="EMBL/GenBank/DDBJ databases">
        <title>Actin cytoskeleton and complex cell architecture in an #Asgard archaeon.</title>
        <authorList>
            <person name="Ponce Toledo R.I."/>
            <person name="Schleper C."/>
            <person name="Rodrigues Oliveira T."/>
            <person name="Wollweber F."/>
            <person name="Xu J."/>
            <person name="Rittmann S."/>
            <person name="Klingl A."/>
            <person name="Pilhofer M."/>
        </authorList>
    </citation>
    <scope>NUCLEOTIDE SEQUENCE</scope>
    <source>
        <strain evidence="6">B-35</strain>
    </source>
</reference>
<evidence type="ECO:0000256" key="2">
    <source>
        <dbReference type="ARBA" id="ARBA00022723"/>
    </source>
</evidence>
<keyword evidence="1" id="KW-0949">S-adenosyl-L-methionine</keyword>
<dbReference type="PROSITE" id="PS51918">
    <property type="entry name" value="RADICAL_SAM"/>
    <property type="match status" value="1"/>
</dbReference>
<dbReference type="SFLD" id="SFLDS00029">
    <property type="entry name" value="Radical_SAM"/>
    <property type="match status" value="1"/>
</dbReference>
<dbReference type="InterPro" id="IPR007197">
    <property type="entry name" value="rSAM"/>
</dbReference>
<dbReference type="InterPro" id="IPR034474">
    <property type="entry name" value="Methyltransferase_Class_D"/>
</dbReference>
<dbReference type="PANTHER" id="PTHR43306">
    <property type="entry name" value="7,8-DIHYDRO-6-HYDROXYMETHYLPTERIN DIMETHYLTRANSFERASE"/>
    <property type="match status" value="1"/>
</dbReference>
<dbReference type="EC" id="2.1.1.-" evidence="6"/>
<keyword evidence="3" id="KW-0408">Iron</keyword>
<name>A0ABY6HT98_9ARCH</name>